<name>A0A8X6PCY6_NEPPI</name>
<evidence type="ECO:0000256" key="1">
    <source>
        <dbReference type="SAM" id="SignalP"/>
    </source>
</evidence>
<evidence type="ECO:0008006" key="4">
    <source>
        <dbReference type="Google" id="ProtNLM"/>
    </source>
</evidence>
<keyword evidence="1" id="KW-0732">Signal</keyword>
<dbReference type="AlphaFoldDB" id="A0A8X6PCY6"/>
<keyword evidence="3" id="KW-1185">Reference proteome</keyword>
<gene>
    <name evidence="2" type="ORF">NPIL_21071</name>
</gene>
<comment type="caution">
    <text evidence="2">The sequence shown here is derived from an EMBL/GenBank/DDBJ whole genome shotgun (WGS) entry which is preliminary data.</text>
</comment>
<sequence length="80" mass="9206">MRLILMVLGVLAFNKVNRCKANLPMIISEEKEDEKNSGYFDDQRKETLSSKDLNHVYDMAKNISHSKGSIIKVLYPISFE</sequence>
<proteinExistence type="predicted"/>
<dbReference type="OrthoDB" id="10568887at2759"/>
<feature type="signal peptide" evidence="1">
    <location>
        <begin position="1"/>
        <end position="21"/>
    </location>
</feature>
<evidence type="ECO:0000313" key="2">
    <source>
        <dbReference type="EMBL" id="GFT61354.1"/>
    </source>
</evidence>
<organism evidence="2 3">
    <name type="scientific">Nephila pilipes</name>
    <name type="common">Giant wood spider</name>
    <name type="synonym">Nephila maculata</name>
    <dbReference type="NCBI Taxonomy" id="299642"/>
    <lineage>
        <taxon>Eukaryota</taxon>
        <taxon>Metazoa</taxon>
        <taxon>Ecdysozoa</taxon>
        <taxon>Arthropoda</taxon>
        <taxon>Chelicerata</taxon>
        <taxon>Arachnida</taxon>
        <taxon>Araneae</taxon>
        <taxon>Araneomorphae</taxon>
        <taxon>Entelegynae</taxon>
        <taxon>Araneoidea</taxon>
        <taxon>Nephilidae</taxon>
        <taxon>Nephila</taxon>
    </lineage>
</organism>
<dbReference type="EMBL" id="BMAW01114345">
    <property type="protein sequence ID" value="GFT61354.1"/>
    <property type="molecule type" value="Genomic_DNA"/>
</dbReference>
<reference evidence="2" key="1">
    <citation type="submission" date="2020-08" db="EMBL/GenBank/DDBJ databases">
        <title>Multicomponent nature underlies the extraordinary mechanical properties of spider dragline silk.</title>
        <authorList>
            <person name="Kono N."/>
            <person name="Nakamura H."/>
            <person name="Mori M."/>
            <person name="Yoshida Y."/>
            <person name="Ohtoshi R."/>
            <person name="Malay A.D."/>
            <person name="Moran D.A.P."/>
            <person name="Tomita M."/>
            <person name="Numata K."/>
            <person name="Arakawa K."/>
        </authorList>
    </citation>
    <scope>NUCLEOTIDE SEQUENCE</scope>
</reference>
<accession>A0A8X6PCY6</accession>
<feature type="chain" id="PRO_5036480709" description="Spider venom protein" evidence="1">
    <location>
        <begin position="22"/>
        <end position="80"/>
    </location>
</feature>
<protein>
    <recommendedName>
        <fullName evidence="4">Spider venom protein</fullName>
    </recommendedName>
</protein>
<dbReference type="Proteomes" id="UP000887013">
    <property type="component" value="Unassembled WGS sequence"/>
</dbReference>
<evidence type="ECO:0000313" key="3">
    <source>
        <dbReference type="Proteomes" id="UP000887013"/>
    </source>
</evidence>